<evidence type="ECO:0000256" key="1">
    <source>
        <dbReference type="SAM" id="SignalP"/>
    </source>
</evidence>
<keyword evidence="3" id="KW-1185">Reference proteome</keyword>
<keyword evidence="1" id="KW-0732">Signal</keyword>
<dbReference type="GO" id="GO:0016788">
    <property type="term" value="F:hydrolase activity, acting on ester bonds"/>
    <property type="evidence" value="ECO:0007669"/>
    <property type="project" value="UniProtKB-ARBA"/>
</dbReference>
<dbReference type="Proteomes" id="UP000253426">
    <property type="component" value="Unassembled WGS sequence"/>
</dbReference>
<dbReference type="OrthoDB" id="9763981at2"/>
<dbReference type="RefSeq" id="WP_113957815.1">
    <property type="nucleotide sequence ID" value="NZ_QNRR01000002.1"/>
</dbReference>
<accession>A0A366HRJ1</accession>
<reference evidence="2 3" key="1">
    <citation type="submission" date="2018-06" db="EMBL/GenBank/DDBJ databases">
        <title>Genomic Encyclopedia of Type Strains, Phase IV (KMG-IV): sequencing the most valuable type-strain genomes for metagenomic binning, comparative biology and taxonomic classification.</title>
        <authorList>
            <person name="Goeker M."/>
        </authorList>
    </citation>
    <scope>NUCLEOTIDE SEQUENCE [LARGE SCALE GENOMIC DNA]</scope>
    <source>
        <strain evidence="2 3">DSM 25532</strain>
    </source>
</reference>
<proteinExistence type="predicted"/>
<dbReference type="EMBL" id="QNRR01000002">
    <property type="protein sequence ID" value="RBP46292.1"/>
    <property type="molecule type" value="Genomic_DNA"/>
</dbReference>
<dbReference type="Gene3D" id="3.40.50.1110">
    <property type="entry name" value="SGNH hydrolase"/>
    <property type="match status" value="1"/>
</dbReference>
<evidence type="ECO:0008006" key="4">
    <source>
        <dbReference type="Google" id="ProtNLM"/>
    </source>
</evidence>
<dbReference type="AlphaFoldDB" id="A0A366HRJ1"/>
<evidence type="ECO:0000313" key="2">
    <source>
        <dbReference type="EMBL" id="RBP46292.1"/>
    </source>
</evidence>
<feature type="chain" id="PRO_5017040868" description="GDSL-like lipase/acylhydrolase family protein" evidence="1">
    <location>
        <begin position="20"/>
        <end position="234"/>
    </location>
</feature>
<gene>
    <name evidence="2" type="ORF">DES53_102680</name>
</gene>
<dbReference type="SUPFAM" id="SSF52266">
    <property type="entry name" value="SGNH hydrolase"/>
    <property type="match status" value="1"/>
</dbReference>
<evidence type="ECO:0000313" key="3">
    <source>
        <dbReference type="Proteomes" id="UP000253426"/>
    </source>
</evidence>
<sequence>MRFLCAILPLLFLATSASAQVKDAKETDKRLPPGKGGWGVREAEVKDASLPRVLCIGDSILGGYLETVRKDLDGKANVDAWVTPVSQASGELPKAIAEILAAHKYDVIHFNLGLHGWQKGRIPEGKFEPLTQKMVDNLRAGAPQAKLIWASTTPVTVKGKPEELDPVINATILDHNRMAANVMNTSKIPINDLYSLMADKLSLASGDQFHWKTDARVMQGHAVSAAIEQNLPKK</sequence>
<protein>
    <recommendedName>
        <fullName evidence="4">GDSL-like lipase/acylhydrolase family protein</fullName>
    </recommendedName>
</protein>
<feature type="signal peptide" evidence="1">
    <location>
        <begin position="1"/>
        <end position="19"/>
    </location>
</feature>
<dbReference type="CDD" id="cd00229">
    <property type="entry name" value="SGNH_hydrolase"/>
    <property type="match status" value="1"/>
</dbReference>
<organism evidence="2 3">
    <name type="scientific">Roseimicrobium gellanilyticum</name>
    <dbReference type="NCBI Taxonomy" id="748857"/>
    <lineage>
        <taxon>Bacteria</taxon>
        <taxon>Pseudomonadati</taxon>
        <taxon>Verrucomicrobiota</taxon>
        <taxon>Verrucomicrobiia</taxon>
        <taxon>Verrucomicrobiales</taxon>
        <taxon>Verrucomicrobiaceae</taxon>
        <taxon>Roseimicrobium</taxon>
    </lineage>
</organism>
<comment type="caution">
    <text evidence="2">The sequence shown here is derived from an EMBL/GenBank/DDBJ whole genome shotgun (WGS) entry which is preliminary data.</text>
</comment>
<name>A0A366HRJ1_9BACT</name>
<dbReference type="InterPro" id="IPR036514">
    <property type="entry name" value="SGNH_hydro_sf"/>
</dbReference>